<dbReference type="InterPro" id="IPR017865">
    <property type="entry name" value="F-actin_cap_asu_CS"/>
</dbReference>
<comment type="subunit">
    <text evidence="6">Heterodimer of an alpha and a beta subunit.</text>
</comment>
<dbReference type="Proteomes" id="UP000789508">
    <property type="component" value="Unassembled WGS sequence"/>
</dbReference>
<comment type="caution">
    <text evidence="7">The sequence shown here is derived from an EMBL/GenBank/DDBJ whole genome shotgun (WGS) entry which is preliminary data.</text>
</comment>
<dbReference type="Pfam" id="PF01267">
    <property type="entry name" value="F-actin_cap_A"/>
    <property type="match status" value="1"/>
</dbReference>
<evidence type="ECO:0000256" key="3">
    <source>
        <dbReference type="ARBA" id="ARBA00022467"/>
    </source>
</evidence>
<comment type="function">
    <text evidence="5 6">F-actin-capping proteins bind in a Ca(2+)-independent manner to the fast growing ends of actin filaments (barbed end) thereby blocking the exchange of subunits at these ends. Unlike other capping proteins (such as gelsolin and severin), these proteins do not sever actin filaments.</text>
</comment>
<evidence type="ECO:0000256" key="4">
    <source>
        <dbReference type="ARBA" id="ARBA00023203"/>
    </source>
</evidence>
<evidence type="ECO:0000313" key="8">
    <source>
        <dbReference type="Proteomes" id="UP000789508"/>
    </source>
</evidence>
<protein>
    <recommendedName>
        <fullName evidence="2 6">F-actin-capping protein subunit alpha</fullName>
    </recommendedName>
</protein>
<dbReference type="GO" id="GO:0051015">
    <property type="term" value="F:actin filament binding"/>
    <property type="evidence" value="ECO:0007669"/>
    <property type="project" value="TreeGrafter"/>
</dbReference>
<evidence type="ECO:0000256" key="2">
    <source>
        <dbReference type="ARBA" id="ARBA00014038"/>
    </source>
</evidence>
<accession>A0A9N9C1L0</accession>
<proteinExistence type="inferred from homology"/>
<evidence type="ECO:0000256" key="1">
    <source>
        <dbReference type="ARBA" id="ARBA00010479"/>
    </source>
</evidence>
<dbReference type="GO" id="GO:0030863">
    <property type="term" value="C:cortical cytoskeleton"/>
    <property type="evidence" value="ECO:0007669"/>
    <property type="project" value="TreeGrafter"/>
</dbReference>
<keyword evidence="3 6" id="KW-0117">Actin capping</keyword>
<evidence type="ECO:0000256" key="6">
    <source>
        <dbReference type="RuleBase" id="RU365077"/>
    </source>
</evidence>
<dbReference type="PROSITE" id="PS00748">
    <property type="entry name" value="F_ACTIN_CAPPING_A_1"/>
    <property type="match status" value="1"/>
</dbReference>
<gene>
    <name evidence="7" type="ORF">ALEPTO_LOCUS7466</name>
</gene>
<name>A0A9N9C1L0_9GLOM</name>
<comment type="similarity">
    <text evidence="1 6">Belongs to the F-actin-capping protein alpha subunit family.</text>
</comment>
<dbReference type="InterPro" id="IPR037282">
    <property type="entry name" value="CapZ_alpha/beta"/>
</dbReference>
<dbReference type="EMBL" id="CAJVPS010003265">
    <property type="protein sequence ID" value="CAG8585565.1"/>
    <property type="molecule type" value="Genomic_DNA"/>
</dbReference>
<dbReference type="InterPro" id="IPR042489">
    <property type="entry name" value="CapZ_alpha_1"/>
</dbReference>
<dbReference type="AlphaFoldDB" id="A0A9N9C1L0"/>
<dbReference type="FunFam" id="3.90.1150.210:FF:000003">
    <property type="entry name" value="F-actin-capping protein subunit alpha"/>
    <property type="match status" value="1"/>
</dbReference>
<evidence type="ECO:0000256" key="5">
    <source>
        <dbReference type="ARBA" id="ARBA00025389"/>
    </source>
</evidence>
<dbReference type="PANTHER" id="PTHR10653">
    <property type="entry name" value="F-ACTIN-CAPPING PROTEIN SUBUNIT ALPHA"/>
    <property type="match status" value="1"/>
</dbReference>
<dbReference type="GO" id="GO:0008290">
    <property type="term" value="C:F-actin capping protein complex"/>
    <property type="evidence" value="ECO:0007669"/>
    <property type="project" value="UniProtKB-UniRule"/>
</dbReference>
<sequence>MEKELSLEEKIKIVTSFLLDSPPGEINDVYTDLQTLMNDDAAFKEGILSALEEYNTKQYITVKLPGQEHEVIISKYGQSENGLFVDPKSRQIFRVDHMLPEATVVESLEPDEETEPLRAALEKAVEDYVIDHYPKGVSAVYSKDQKLTIVIVDNKYNPDNYWNGRWRSTWFISPDSGDIKGNVIVNVHYYEDGNVQLNCNKDFELTANTNFENHALAAAAYVKQIGKVENEFQASLIEAYADLSDNTFKSLRRALPLTRNKLDWDKISNYNIKQELNKEK</sequence>
<dbReference type="SUPFAM" id="SSF90096">
    <property type="entry name" value="Subunits of heterodimeric actin filament capping protein Capz"/>
    <property type="match status" value="1"/>
</dbReference>
<organism evidence="7 8">
    <name type="scientific">Ambispora leptoticha</name>
    <dbReference type="NCBI Taxonomy" id="144679"/>
    <lineage>
        <taxon>Eukaryota</taxon>
        <taxon>Fungi</taxon>
        <taxon>Fungi incertae sedis</taxon>
        <taxon>Mucoromycota</taxon>
        <taxon>Glomeromycotina</taxon>
        <taxon>Glomeromycetes</taxon>
        <taxon>Archaeosporales</taxon>
        <taxon>Ambisporaceae</taxon>
        <taxon>Ambispora</taxon>
    </lineage>
</organism>
<keyword evidence="8" id="KW-1185">Reference proteome</keyword>
<dbReference type="InterPro" id="IPR042276">
    <property type="entry name" value="CapZ_alpha/beta_2"/>
</dbReference>
<dbReference type="Gene3D" id="3.90.1150.210">
    <property type="entry name" value="F-actin capping protein, beta subunit"/>
    <property type="match status" value="1"/>
</dbReference>
<dbReference type="PRINTS" id="PR00191">
    <property type="entry name" value="FACTINCAPA"/>
</dbReference>
<dbReference type="PANTHER" id="PTHR10653:SF0">
    <property type="entry name" value="F-ACTIN-CAPPING PROTEIN SUBUNIT ALPHA"/>
    <property type="match status" value="1"/>
</dbReference>
<reference evidence="7" key="1">
    <citation type="submission" date="2021-06" db="EMBL/GenBank/DDBJ databases">
        <authorList>
            <person name="Kallberg Y."/>
            <person name="Tangrot J."/>
            <person name="Rosling A."/>
        </authorList>
    </citation>
    <scope>NUCLEOTIDE SEQUENCE</scope>
    <source>
        <strain evidence="7">FL130A</strain>
    </source>
</reference>
<dbReference type="Gene3D" id="3.30.1140.60">
    <property type="entry name" value="F-actin capping protein, alpha subunit"/>
    <property type="match status" value="1"/>
</dbReference>
<dbReference type="GO" id="GO:0030036">
    <property type="term" value="P:actin cytoskeleton organization"/>
    <property type="evidence" value="ECO:0007669"/>
    <property type="project" value="TreeGrafter"/>
</dbReference>
<evidence type="ECO:0000313" key="7">
    <source>
        <dbReference type="EMBL" id="CAG8585565.1"/>
    </source>
</evidence>
<dbReference type="GO" id="GO:0051016">
    <property type="term" value="P:barbed-end actin filament capping"/>
    <property type="evidence" value="ECO:0007669"/>
    <property type="project" value="UniProtKB-UniRule"/>
</dbReference>
<dbReference type="InterPro" id="IPR002189">
    <property type="entry name" value="CapZ_alpha"/>
</dbReference>
<dbReference type="OrthoDB" id="340550at2759"/>
<keyword evidence="4 6" id="KW-0009">Actin-binding</keyword>